<dbReference type="AlphaFoldDB" id="A4A8H3"/>
<organism evidence="1 2">
    <name type="scientific">Congregibacter litoralis KT71</name>
    <dbReference type="NCBI Taxonomy" id="314285"/>
    <lineage>
        <taxon>Bacteria</taxon>
        <taxon>Pseudomonadati</taxon>
        <taxon>Pseudomonadota</taxon>
        <taxon>Gammaproteobacteria</taxon>
        <taxon>Cellvibrionales</taxon>
        <taxon>Halieaceae</taxon>
        <taxon>Congregibacter</taxon>
    </lineage>
</organism>
<evidence type="ECO:0000313" key="1">
    <source>
        <dbReference type="EMBL" id="EAQ97968.2"/>
    </source>
</evidence>
<evidence type="ECO:0000313" key="2">
    <source>
        <dbReference type="Proteomes" id="UP000019205"/>
    </source>
</evidence>
<dbReference type="HOGENOM" id="CLU_1025680_0_0_6"/>
<sequence length="271" mass="30506">MRGGIVSVCGPEQDGSRAEWVVQRCSGPLFTVNRWVPSGFERYVQICPPAWQVSTDPRDKKYTPEDGSPPWEFFLRPVRWSKVAEERGHTIDEYTQYGDLIPHPNYEQLRPGDFCGPLEETPTGAMIDAVSDAVLSYSGEHQECIVAVWHGYGTEEIDDLHRRNATRIKGMGQQEHFVLCASLGTVFEKWRTLLPDEPVSGSSVSSLSPQAIWPTTAEWFFTVPFDHNSSFFAGPAALADALLSDERIEAYPVSLEADFRHESQKHCFLQP</sequence>
<dbReference type="EMBL" id="AAOA02000001">
    <property type="protein sequence ID" value="EAQ97968.2"/>
    <property type="molecule type" value="Genomic_DNA"/>
</dbReference>
<name>A4A8H3_9GAMM</name>
<reference evidence="1 2" key="2">
    <citation type="journal article" date="2009" name="PLoS ONE">
        <title>The photosynthetic apparatus and its regulation in the aerobic gammaproteobacterium Congregibacter litoralis gen. nov., sp. nov.</title>
        <authorList>
            <person name="Spring S."/>
            <person name="Lunsdorf H."/>
            <person name="Fuchs B.M."/>
            <person name="Tindall B.J."/>
        </authorList>
    </citation>
    <scope>NUCLEOTIDE SEQUENCE [LARGE SCALE GENOMIC DNA]</scope>
    <source>
        <strain evidence="1">KT71</strain>
    </source>
</reference>
<gene>
    <name evidence="1" type="ORF">KT71_15424</name>
</gene>
<keyword evidence="2" id="KW-1185">Reference proteome</keyword>
<protein>
    <submittedName>
        <fullName evidence="1">Uncharacterized protein</fullName>
    </submittedName>
</protein>
<dbReference type="Proteomes" id="UP000019205">
    <property type="component" value="Chromosome"/>
</dbReference>
<comment type="caution">
    <text evidence="1">The sequence shown here is derived from an EMBL/GenBank/DDBJ whole genome shotgun (WGS) entry which is preliminary data.</text>
</comment>
<reference evidence="1 2" key="1">
    <citation type="journal article" date="2007" name="Proc. Natl. Acad. Sci. U.S.A.">
        <title>Characterization of a marine gammaproteobacterium capable of aerobic anoxygenic photosynthesis.</title>
        <authorList>
            <person name="Fuchs B.M."/>
            <person name="Spring S."/>
            <person name="Teeling H."/>
            <person name="Quast C."/>
            <person name="Wulf J."/>
            <person name="Schattenhofer M."/>
            <person name="Yan S."/>
            <person name="Ferriera S."/>
            <person name="Johnson J."/>
            <person name="Glockner F.O."/>
            <person name="Amann R."/>
        </authorList>
    </citation>
    <scope>NUCLEOTIDE SEQUENCE [LARGE SCALE GENOMIC DNA]</scope>
    <source>
        <strain evidence="1">KT71</strain>
    </source>
</reference>
<accession>A4A8H3</accession>
<proteinExistence type="predicted"/>